<dbReference type="Pfam" id="PF20431">
    <property type="entry name" value="E_motif"/>
    <property type="match status" value="1"/>
</dbReference>
<feature type="repeat" description="PPR" evidence="1">
    <location>
        <begin position="23"/>
        <end position="57"/>
    </location>
</feature>
<dbReference type="PROSITE" id="PS51375">
    <property type="entry name" value="PPR"/>
    <property type="match status" value="1"/>
</dbReference>
<feature type="transmembrane region" description="Helical" evidence="2">
    <location>
        <begin position="320"/>
        <end position="339"/>
    </location>
</feature>
<reference evidence="3" key="1">
    <citation type="journal article" date="2021" name="bioRxiv">
        <title>Whole Genome Assembly and Annotation of Northern Wild Rice, Zizania palustris L., Supports a Whole Genome Duplication in the Zizania Genus.</title>
        <authorList>
            <person name="Haas M."/>
            <person name="Kono T."/>
            <person name="Macchietto M."/>
            <person name="Millas R."/>
            <person name="McGilp L."/>
            <person name="Shao M."/>
            <person name="Duquette J."/>
            <person name="Hirsch C.N."/>
            <person name="Kimball J."/>
        </authorList>
    </citation>
    <scope>NUCLEOTIDE SEQUENCE</scope>
    <source>
        <tissue evidence="3">Fresh leaf tissue</tissue>
    </source>
</reference>
<organism evidence="3 4">
    <name type="scientific">Zizania palustris</name>
    <name type="common">Northern wild rice</name>
    <dbReference type="NCBI Taxonomy" id="103762"/>
    <lineage>
        <taxon>Eukaryota</taxon>
        <taxon>Viridiplantae</taxon>
        <taxon>Streptophyta</taxon>
        <taxon>Embryophyta</taxon>
        <taxon>Tracheophyta</taxon>
        <taxon>Spermatophyta</taxon>
        <taxon>Magnoliopsida</taxon>
        <taxon>Liliopsida</taxon>
        <taxon>Poales</taxon>
        <taxon>Poaceae</taxon>
        <taxon>BOP clade</taxon>
        <taxon>Oryzoideae</taxon>
        <taxon>Oryzeae</taxon>
        <taxon>Zizaniinae</taxon>
        <taxon>Zizania</taxon>
    </lineage>
</organism>
<evidence type="ECO:0000313" key="3">
    <source>
        <dbReference type="EMBL" id="KAG8055298.1"/>
    </source>
</evidence>
<dbReference type="AlphaFoldDB" id="A0A8J5RZS8"/>
<dbReference type="PANTHER" id="PTHR31891:SF1">
    <property type="entry name" value="FORMAMIDASE C869.04-RELATED"/>
    <property type="match status" value="1"/>
</dbReference>
<name>A0A8J5RZS8_ZIZPA</name>
<accession>A0A8J5RZS8</accession>
<dbReference type="PANTHER" id="PTHR31891">
    <property type="entry name" value="FORMAMIDASE C869.04-RELATED"/>
    <property type="match status" value="1"/>
</dbReference>
<dbReference type="EMBL" id="JAAALK010000288">
    <property type="protein sequence ID" value="KAG8055298.1"/>
    <property type="molecule type" value="Genomic_DNA"/>
</dbReference>
<gene>
    <name evidence="3" type="ORF">GUJ93_ZPchr0001g29379</name>
</gene>
<reference evidence="3" key="2">
    <citation type="submission" date="2021-02" db="EMBL/GenBank/DDBJ databases">
        <authorList>
            <person name="Kimball J.A."/>
            <person name="Haas M.W."/>
            <person name="Macchietto M."/>
            <person name="Kono T."/>
            <person name="Duquette J."/>
            <person name="Shao M."/>
        </authorList>
    </citation>
    <scope>NUCLEOTIDE SEQUENCE</scope>
    <source>
        <tissue evidence="3">Fresh leaf tissue</tissue>
    </source>
</reference>
<keyword evidence="4" id="KW-1185">Reference proteome</keyword>
<sequence length="345" mass="38919">MDHGDSWLSEHVTMQLVELEPENVSYYVLLSNLYAKTGRWQESQEILEWMNNKGLRKDAGWSLRMLEDRYDVHSWDAALNMAPPTPRLVVPVDVNKKPWELKVSFHNHWNPDIPPVADVTEGELFYVEMVDWIGGRASDDNSADDIKFGPLIKVDAEGIPASPGDLLAIEICNLGPFPGDEWGYTAIFERDNGGGFLTNQFLSAREVWYFEGIYAYSPKISGIWFPELAHPVLLQRPLANLPTPVNIRCEITRDGMKEYLTPVGPTPLHVDLIFEIGPAEPRFSDWLVFEGISVDESRKQHFLDASVAPTSMLSSMPVPFQIWVFQGAGISFAVMAAHVRVGYLE</sequence>
<dbReference type="OrthoDB" id="9975579at2759"/>
<evidence type="ECO:0000256" key="2">
    <source>
        <dbReference type="SAM" id="Phobius"/>
    </source>
</evidence>
<keyword evidence="2" id="KW-0472">Membrane</keyword>
<dbReference type="GO" id="GO:0016811">
    <property type="term" value="F:hydrolase activity, acting on carbon-nitrogen (but not peptide) bonds, in linear amides"/>
    <property type="evidence" value="ECO:0007669"/>
    <property type="project" value="InterPro"/>
</dbReference>
<dbReference type="Proteomes" id="UP000729402">
    <property type="component" value="Unassembled WGS sequence"/>
</dbReference>
<proteinExistence type="predicted"/>
<keyword evidence="2" id="KW-0812">Transmembrane</keyword>
<dbReference type="Pfam" id="PF03069">
    <property type="entry name" value="FmdA_AmdA"/>
    <property type="match status" value="2"/>
</dbReference>
<dbReference type="InterPro" id="IPR004304">
    <property type="entry name" value="FmdA_AmdA"/>
</dbReference>
<evidence type="ECO:0000313" key="4">
    <source>
        <dbReference type="Proteomes" id="UP000729402"/>
    </source>
</evidence>
<keyword evidence="2" id="KW-1133">Transmembrane helix</keyword>
<dbReference type="InterPro" id="IPR002885">
    <property type="entry name" value="PPR_rpt"/>
</dbReference>
<protein>
    <submittedName>
        <fullName evidence="3">Uncharacterized protein</fullName>
    </submittedName>
</protein>
<evidence type="ECO:0000256" key="1">
    <source>
        <dbReference type="PROSITE-ProRule" id="PRU00708"/>
    </source>
</evidence>
<dbReference type="InterPro" id="IPR046848">
    <property type="entry name" value="E_motif"/>
</dbReference>
<comment type="caution">
    <text evidence="3">The sequence shown here is derived from an EMBL/GenBank/DDBJ whole genome shotgun (WGS) entry which is preliminary data.</text>
</comment>